<organism evidence="1 2">
    <name type="scientific">candidate division WOR_3 bacterium SM23_60</name>
    <dbReference type="NCBI Taxonomy" id="1703780"/>
    <lineage>
        <taxon>Bacteria</taxon>
        <taxon>Bacteria division WOR-3</taxon>
    </lineage>
</organism>
<comment type="caution">
    <text evidence="1">The sequence shown here is derived from an EMBL/GenBank/DDBJ whole genome shotgun (WGS) entry which is preliminary data.</text>
</comment>
<evidence type="ECO:0000313" key="1">
    <source>
        <dbReference type="EMBL" id="KPK71979.1"/>
    </source>
</evidence>
<protein>
    <recommendedName>
        <fullName evidence="3">Outer membrane protein beta-barrel domain-containing protein</fullName>
    </recommendedName>
</protein>
<dbReference type="EMBL" id="LJUO01000046">
    <property type="protein sequence ID" value="KPK71979.1"/>
    <property type="molecule type" value="Genomic_DNA"/>
</dbReference>
<gene>
    <name evidence="1" type="ORF">AMJ87_06115</name>
</gene>
<name>A0A0S8GIC0_UNCW3</name>
<dbReference type="AlphaFoldDB" id="A0A0S8GIC0"/>
<dbReference type="Proteomes" id="UP000051096">
    <property type="component" value="Unassembled WGS sequence"/>
</dbReference>
<evidence type="ECO:0000313" key="2">
    <source>
        <dbReference type="Proteomes" id="UP000051096"/>
    </source>
</evidence>
<proteinExistence type="predicted"/>
<sequence length="217" mass="23201">MVGGRTSAYVFVVLLCCLSCGTVASVRPLGQGRKAVSFSFGGPVTSVYDVDVPVPYSVIRLTYGLSKDTDLHFGVHPTMSLLANAGIDIGLSKHLTTESGLRPALCLGASLYGFCHINEFSSARVYPGISLIGSYAFFRSHNLLYFGAHALMQFTAPYVILAPLVGTEVPLGEKFAINAEALWYAPTEASKDRVVDYTLRPFDHGAAGFAAGVSYVF</sequence>
<reference evidence="1 2" key="1">
    <citation type="journal article" date="2015" name="Microbiome">
        <title>Genomic resolution of linkages in carbon, nitrogen, and sulfur cycling among widespread estuary sediment bacteria.</title>
        <authorList>
            <person name="Baker B.J."/>
            <person name="Lazar C.S."/>
            <person name="Teske A.P."/>
            <person name="Dick G.J."/>
        </authorList>
    </citation>
    <scope>NUCLEOTIDE SEQUENCE [LARGE SCALE GENOMIC DNA]</scope>
    <source>
        <strain evidence="1">SM23_60</strain>
    </source>
</reference>
<accession>A0A0S8GIC0</accession>
<evidence type="ECO:0008006" key="3">
    <source>
        <dbReference type="Google" id="ProtNLM"/>
    </source>
</evidence>